<dbReference type="Proteomes" id="UP000176786">
    <property type="component" value="Unassembled WGS sequence"/>
</dbReference>
<protein>
    <submittedName>
        <fullName evidence="1">Uncharacterized protein</fullName>
    </submittedName>
</protein>
<comment type="caution">
    <text evidence="1">The sequence shown here is derived from an EMBL/GenBank/DDBJ whole genome shotgun (WGS) entry which is preliminary data.</text>
</comment>
<dbReference type="EMBL" id="MFES01000027">
    <property type="protein sequence ID" value="OGE85097.1"/>
    <property type="molecule type" value="Genomic_DNA"/>
</dbReference>
<gene>
    <name evidence="1" type="ORF">A3J48_02895</name>
</gene>
<proteinExistence type="predicted"/>
<accession>A0A1F5P572</accession>
<organism evidence="1 2">
    <name type="scientific">Candidatus Doudnabacteria bacterium RIFCSPHIGHO2_02_FULL_46_11</name>
    <dbReference type="NCBI Taxonomy" id="1817832"/>
    <lineage>
        <taxon>Bacteria</taxon>
        <taxon>Candidatus Doudnaibacteriota</taxon>
    </lineage>
</organism>
<dbReference type="AlphaFoldDB" id="A0A1F5P572"/>
<reference evidence="1 2" key="1">
    <citation type="journal article" date="2016" name="Nat. Commun.">
        <title>Thousands of microbial genomes shed light on interconnected biogeochemical processes in an aquifer system.</title>
        <authorList>
            <person name="Anantharaman K."/>
            <person name="Brown C.T."/>
            <person name="Hug L.A."/>
            <person name="Sharon I."/>
            <person name="Castelle C.J."/>
            <person name="Probst A.J."/>
            <person name="Thomas B.C."/>
            <person name="Singh A."/>
            <person name="Wilkins M.J."/>
            <person name="Karaoz U."/>
            <person name="Brodie E.L."/>
            <person name="Williams K.H."/>
            <person name="Hubbard S.S."/>
            <person name="Banfield J.F."/>
        </authorList>
    </citation>
    <scope>NUCLEOTIDE SEQUENCE [LARGE SCALE GENOMIC DNA]</scope>
</reference>
<evidence type="ECO:0000313" key="1">
    <source>
        <dbReference type="EMBL" id="OGE85097.1"/>
    </source>
</evidence>
<name>A0A1F5P572_9BACT</name>
<evidence type="ECO:0000313" key="2">
    <source>
        <dbReference type="Proteomes" id="UP000176786"/>
    </source>
</evidence>
<sequence length="223" mass="26445">MNASWESSLPEDVRVAHELRVKIHETLFRGQLQFEGRWQKYKVVLDLRRGRYDHWDYPKDGEEWYVHPLRAVGTILFCKPHRIHRTAAGEYPEAQYIRDRYIGGEVTVLLDRRTWYGEDNVLSVVETIEAGLRLIFRDGRDLVIRDDDRVHWKHGVYGRHVGEGGITLDLRRREVQIAFYPPQTCVVCKEVIRDPEEGCIYCLPDNDVDDFDPEVPFWWAEEY</sequence>